<dbReference type="GO" id="GO:0046983">
    <property type="term" value="F:protein dimerization activity"/>
    <property type="evidence" value="ECO:0007669"/>
    <property type="project" value="InterPro"/>
</dbReference>
<dbReference type="Proteomes" id="UP000635606">
    <property type="component" value="Unassembled WGS sequence"/>
</dbReference>
<dbReference type="Pfam" id="PF02518">
    <property type="entry name" value="HATPase_c"/>
    <property type="match status" value="1"/>
</dbReference>
<dbReference type="Gene3D" id="1.20.5.1930">
    <property type="match status" value="1"/>
</dbReference>
<dbReference type="EC" id="2.7.13.3" evidence="2"/>
<reference evidence="11" key="1">
    <citation type="submission" date="2021-01" db="EMBL/GenBank/DDBJ databases">
        <title>Whole genome shotgun sequence of Virgisporangium ochraceum NBRC 16418.</title>
        <authorList>
            <person name="Komaki H."/>
            <person name="Tamura T."/>
        </authorList>
    </citation>
    <scope>NUCLEOTIDE SEQUENCE</scope>
    <source>
        <strain evidence="11">NBRC 16418</strain>
    </source>
</reference>
<evidence type="ECO:0000313" key="11">
    <source>
        <dbReference type="EMBL" id="GIJ73092.1"/>
    </source>
</evidence>
<feature type="transmembrane region" description="Helical" evidence="9">
    <location>
        <begin position="169"/>
        <end position="191"/>
    </location>
</feature>
<dbReference type="InterPro" id="IPR050482">
    <property type="entry name" value="Sensor_HK_TwoCompSys"/>
</dbReference>
<keyword evidence="8" id="KW-0902">Two-component regulatory system</keyword>
<evidence type="ECO:0000313" key="12">
    <source>
        <dbReference type="Proteomes" id="UP000635606"/>
    </source>
</evidence>
<keyword evidence="9" id="KW-0812">Transmembrane</keyword>
<dbReference type="SUPFAM" id="SSF55874">
    <property type="entry name" value="ATPase domain of HSP90 chaperone/DNA topoisomerase II/histidine kinase"/>
    <property type="match status" value="1"/>
</dbReference>
<evidence type="ECO:0000256" key="6">
    <source>
        <dbReference type="ARBA" id="ARBA00022777"/>
    </source>
</evidence>
<evidence type="ECO:0000256" key="3">
    <source>
        <dbReference type="ARBA" id="ARBA00022553"/>
    </source>
</evidence>
<gene>
    <name evidence="11" type="ORF">Voc01_080090</name>
</gene>
<keyword evidence="7" id="KW-0067">ATP-binding</keyword>
<feature type="domain" description="Histidine kinase/HSP90-like ATPase" evidence="10">
    <location>
        <begin position="552"/>
        <end position="642"/>
    </location>
</feature>
<proteinExistence type="predicted"/>
<dbReference type="CDD" id="cd16917">
    <property type="entry name" value="HATPase_UhpB-NarQ-NarX-like"/>
    <property type="match status" value="1"/>
</dbReference>
<keyword evidence="6" id="KW-0418">Kinase</keyword>
<dbReference type="InterPro" id="IPR036890">
    <property type="entry name" value="HATPase_C_sf"/>
</dbReference>
<dbReference type="EMBL" id="BOPH01000108">
    <property type="protein sequence ID" value="GIJ73092.1"/>
    <property type="molecule type" value="Genomic_DNA"/>
</dbReference>
<dbReference type="InterPro" id="IPR003594">
    <property type="entry name" value="HATPase_dom"/>
</dbReference>
<organism evidence="11 12">
    <name type="scientific">Virgisporangium ochraceum</name>
    <dbReference type="NCBI Taxonomy" id="65505"/>
    <lineage>
        <taxon>Bacteria</taxon>
        <taxon>Bacillati</taxon>
        <taxon>Actinomycetota</taxon>
        <taxon>Actinomycetes</taxon>
        <taxon>Micromonosporales</taxon>
        <taxon>Micromonosporaceae</taxon>
        <taxon>Virgisporangium</taxon>
    </lineage>
</organism>
<dbReference type="GO" id="GO:0000155">
    <property type="term" value="F:phosphorelay sensor kinase activity"/>
    <property type="evidence" value="ECO:0007669"/>
    <property type="project" value="InterPro"/>
</dbReference>
<feature type="transmembrane region" description="Helical" evidence="9">
    <location>
        <begin position="265"/>
        <end position="287"/>
    </location>
</feature>
<evidence type="ECO:0000256" key="9">
    <source>
        <dbReference type="SAM" id="Phobius"/>
    </source>
</evidence>
<evidence type="ECO:0000256" key="4">
    <source>
        <dbReference type="ARBA" id="ARBA00022679"/>
    </source>
</evidence>
<evidence type="ECO:0000256" key="1">
    <source>
        <dbReference type="ARBA" id="ARBA00000085"/>
    </source>
</evidence>
<evidence type="ECO:0000256" key="8">
    <source>
        <dbReference type="ARBA" id="ARBA00023012"/>
    </source>
</evidence>
<keyword evidence="3" id="KW-0597">Phosphoprotein</keyword>
<comment type="caution">
    <text evidence="11">The sequence shown here is derived from an EMBL/GenBank/DDBJ whole genome shotgun (WGS) entry which is preliminary data.</text>
</comment>
<feature type="transmembrane region" description="Helical" evidence="9">
    <location>
        <begin position="35"/>
        <end position="53"/>
    </location>
</feature>
<evidence type="ECO:0000256" key="5">
    <source>
        <dbReference type="ARBA" id="ARBA00022741"/>
    </source>
</evidence>
<evidence type="ECO:0000256" key="7">
    <source>
        <dbReference type="ARBA" id="ARBA00022840"/>
    </source>
</evidence>
<feature type="transmembrane region" description="Helical" evidence="9">
    <location>
        <begin position="126"/>
        <end position="144"/>
    </location>
</feature>
<dbReference type="Pfam" id="PF07730">
    <property type="entry name" value="HisKA_3"/>
    <property type="match status" value="1"/>
</dbReference>
<evidence type="ECO:0000259" key="10">
    <source>
        <dbReference type="SMART" id="SM00387"/>
    </source>
</evidence>
<feature type="transmembrane region" description="Helical" evidence="9">
    <location>
        <begin position="60"/>
        <end position="82"/>
    </location>
</feature>
<keyword evidence="9" id="KW-0472">Membrane</keyword>
<dbReference type="GO" id="GO:0016020">
    <property type="term" value="C:membrane"/>
    <property type="evidence" value="ECO:0007669"/>
    <property type="project" value="InterPro"/>
</dbReference>
<keyword evidence="4" id="KW-0808">Transferase</keyword>
<dbReference type="AlphaFoldDB" id="A0A8J4EIB4"/>
<feature type="transmembrane region" description="Helical" evidence="9">
    <location>
        <begin position="94"/>
        <end position="114"/>
    </location>
</feature>
<protein>
    <recommendedName>
        <fullName evidence="2">histidine kinase</fullName>
        <ecNumber evidence="2">2.7.13.3</ecNumber>
    </recommendedName>
</protein>
<dbReference type="PANTHER" id="PTHR24421">
    <property type="entry name" value="NITRATE/NITRITE SENSOR PROTEIN NARX-RELATED"/>
    <property type="match status" value="1"/>
</dbReference>
<evidence type="ECO:0000256" key="2">
    <source>
        <dbReference type="ARBA" id="ARBA00012438"/>
    </source>
</evidence>
<dbReference type="InterPro" id="IPR011712">
    <property type="entry name" value="Sig_transdc_His_kin_sub3_dim/P"/>
</dbReference>
<keyword evidence="9" id="KW-1133">Transmembrane helix</keyword>
<dbReference type="SMART" id="SM00387">
    <property type="entry name" value="HATPase_c"/>
    <property type="match status" value="1"/>
</dbReference>
<keyword evidence="5" id="KW-0547">Nucleotide-binding</keyword>
<feature type="transmembrane region" description="Helical" evidence="9">
    <location>
        <begin position="233"/>
        <end position="253"/>
    </location>
</feature>
<dbReference type="Gene3D" id="3.30.565.10">
    <property type="entry name" value="Histidine kinase-like ATPase, C-terminal domain"/>
    <property type="match status" value="1"/>
</dbReference>
<comment type="catalytic activity">
    <reaction evidence="1">
        <text>ATP + protein L-histidine = ADP + protein N-phospho-L-histidine.</text>
        <dbReference type="EC" id="2.7.13.3"/>
    </reaction>
</comment>
<keyword evidence="12" id="KW-1185">Reference proteome</keyword>
<feature type="transmembrane region" description="Helical" evidence="9">
    <location>
        <begin position="203"/>
        <end position="227"/>
    </location>
</feature>
<name>A0A8J4EIB4_9ACTN</name>
<accession>A0A8J4EIB4</accession>
<sequence>MRVRRVPGLLLGVVVAAEVVATLLAWDLEPRWDTVLYAVFSVVTAGAGALIASRHPRNPIGWLFCAGALVTALGSELAQAWALRGLPGVTVAELLMATSWLPSGYGWILTFVLFPDGHLPGRRWQVVPWAGGVGLLLAVAGWALSPDRTVEFRGGRNPYAVDAVPTDELLAVGMTLFVGAMLASAVALAVRLRRSSGDERQQLRWFALAAMAACVALPASFALWYVVPVVAGPLAAVALTALPVVACLAILRYRLYDIDVIIDRTVVYGTVTGLLAAVYGVTTLVLGTGLGGGSVWVTAAATLAVAAAFRPLRDRVQDLVDRRFHRDRYEAVRRMTGFLEALRAGQAAPEQVRDLLRELTGDAGLDLLVFLPESRLYVRPDGSPAPDDGRDRLDVERAGQPLGRVSYTDADPALLRRLLEAGGLAIEITRLHVELRRQLDEVRASRARIVDAAGEERRRLERDLHDGAQQRLVSIGLALRHAQHQSTVEDARPVLEEALSEVRLAIDELRELARGLPPAQLDAGLAPAFRELARRSAVPVEVSAPRERFDRGIEGAAYFIGCEAVTNAVKHAHATRITLRAARADGRLVVTVTDDGVGGAAPARGSGLDGLADRVAALGGVLRVDSRPGTGTRVTAELPCGS</sequence>
<dbReference type="GO" id="GO:0005524">
    <property type="term" value="F:ATP binding"/>
    <property type="evidence" value="ECO:0007669"/>
    <property type="project" value="UniProtKB-KW"/>
</dbReference>
<dbReference type="PANTHER" id="PTHR24421:SF10">
    <property type="entry name" value="NITRATE_NITRITE SENSOR PROTEIN NARQ"/>
    <property type="match status" value="1"/>
</dbReference>